<dbReference type="Pfam" id="PF02518">
    <property type="entry name" value="HATPase_c"/>
    <property type="match status" value="1"/>
</dbReference>
<organism evidence="10">
    <name type="scientific">Rheinheimera sp. BAL341</name>
    <dbReference type="NCBI Taxonomy" id="1708203"/>
    <lineage>
        <taxon>Bacteria</taxon>
        <taxon>Pseudomonadati</taxon>
        <taxon>Pseudomonadota</taxon>
        <taxon>Gammaproteobacteria</taxon>
        <taxon>Chromatiales</taxon>
        <taxon>Chromatiaceae</taxon>
        <taxon>Rheinheimera</taxon>
    </lineage>
</organism>
<evidence type="ECO:0000259" key="9">
    <source>
        <dbReference type="PROSITE" id="PS50885"/>
    </source>
</evidence>
<dbReference type="PRINTS" id="PR00344">
    <property type="entry name" value="BCTRLSENSOR"/>
</dbReference>
<gene>
    <name evidence="10" type="ORF">BAL341_733</name>
</gene>
<dbReference type="SUPFAM" id="SSF55874">
    <property type="entry name" value="ATPase domain of HSP90 chaperone/DNA topoisomerase II/histidine kinase"/>
    <property type="match status" value="1"/>
</dbReference>
<dbReference type="GO" id="GO:0007165">
    <property type="term" value="P:signal transduction"/>
    <property type="evidence" value="ECO:0007669"/>
    <property type="project" value="InterPro"/>
</dbReference>
<keyword evidence="5" id="KW-0808">Transferase</keyword>
<evidence type="ECO:0000259" key="8">
    <source>
        <dbReference type="PROSITE" id="PS50109"/>
    </source>
</evidence>
<reference evidence="10" key="1">
    <citation type="submission" date="2019-04" db="EMBL/GenBank/DDBJ databases">
        <authorList>
            <person name="Brambilla D."/>
        </authorList>
    </citation>
    <scope>NUCLEOTIDE SEQUENCE</scope>
    <source>
        <strain evidence="10">BAL1</strain>
    </source>
</reference>
<evidence type="ECO:0000256" key="5">
    <source>
        <dbReference type="ARBA" id="ARBA00022679"/>
    </source>
</evidence>
<dbReference type="EMBL" id="CAAJGR010000065">
    <property type="protein sequence ID" value="VHO02319.1"/>
    <property type="molecule type" value="Genomic_DNA"/>
</dbReference>
<comment type="subcellular location">
    <subcellularLocation>
        <location evidence="2">Membrane</location>
    </subcellularLocation>
</comment>
<dbReference type="PANTHER" id="PTHR43065:SF47">
    <property type="match status" value="1"/>
</dbReference>
<feature type="transmembrane region" description="Helical" evidence="7">
    <location>
        <begin position="12"/>
        <end position="33"/>
    </location>
</feature>
<dbReference type="InterPro" id="IPR005467">
    <property type="entry name" value="His_kinase_dom"/>
</dbReference>
<dbReference type="PROSITE" id="PS50109">
    <property type="entry name" value="HIS_KIN"/>
    <property type="match status" value="1"/>
</dbReference>
<name>A0A486XJT4_9GAMM</name>
<evidence type="ECO:0000256" key="3">
    <source>
        <dbReference type="ARBA" id="ARBA00012438"/>
    </source>
</evidence>
<dbReference type="Gene3D" id="1.10.287.130">
    <property type="match status" value="1"/>
</dbReference>
<evidence type="ECO:0000256" key="1">
    <source>
        <dbReference type="ARBA" id="ARBA00000085"/>
    </source>
</evidence>
<comment type="catalytic activity">
    <reaction evidence="1">
        <text>ATP + protein L-histidine = ADP + protein N-phospho-L-histidine.</text>
        <dbReference type="EC" id="2.7.13.3"/>
    </reaction>
</comment>
<protein>
    <recommendedName>
        <fullName evidence="3">histidine kinase</fullName>
        <ecNumber evidence="3">2.7.13.3</ecNumber>
    </recommendedName>
</protein>
<sequence length="642" mass="71390">MSKSNLSFKHLLALQFVLGALIPALLLSGLLIFEFRGIQTDEQIKIQSAQTEKAVLQLSSELEKLALQLEQLSLDANVALAASSGIFAPNARTSLLKLAAQHPLASAILLVDNNFWVAEAVPVNAMVLPLAPLHTSLSNLYQADYSAHDQTILLDAAEFNPLLTAEHQEPQLSQWILMLLPLKLADTAAEIDPRSKLSGVLVALVSLQQIKQYLNTYSPHAELLNIYWQNTPLLPELPQDIDSVVSRAKLNIPGLAQTLEISFSTSRERALQPITDLTYRFALITALFSIVLLIAAWLFVRREIKPIAELSGVVQRYADGDLTQPQQHFLYAEFEHIASVLHSMAVKLSEHQYLLEGKVRQRTEELQLAVENLNTMNGQLVKTQQHLIEAEKSSQIGILVAGVAREISAPVSKGLQALYLLQQQNMKITNAVKHNALKRSALENYLADSSQAIKQLGYQLKKAEELILSFKAMAVDQSSEQRRNFNLYDYLYSVILNLRYELGHYQVKVDIQGDKIMIIQSLPGSFSRILTNLILNSLQHGFEPQQQHSISISYKLLPDGLLQLTYHDDGAGITPEVQQRMFEPFFTTAQQEGGSGLGLSIVYNLVTQQLKGKVTCHSEPGHGATFILTLPVRVVIKPRKLS</sequence>
<dbReference type="EC" id="2.7.13.3" evidence="3"/>
<dbReference type="PROSITE" id="PS50885">
    <property type="entry name" value="HAMP"/>
    <property type="match status" value="1"/>
</dbReference>
<dbReference type="GO" id="GO:0016020">
    <property type="term" value="C:membrane"/>
    <property type="evidence" value="ECO:0007669"/>
    <property type="project" value="UniProtKB-SubCell"/>
</dbReference>
<dbReference type="SMART" id="SM00387">
    <property type="entry name" value="HATPase_c"/>
    <property type="match status" value="1"/>
</dbReference>
<keyword evidence="7" id="KW-1133">Transmembrane helix</keyword>
<evidence type="ECO:0000256" key="6">
    <source>
        <dbReference type="ARBA" id="ARBA00022777"/>
    </source>
</evidence>
<dbReference type="CDD" id="cd06225">
    <property type="entry name" value="HAMP"/>
    <property type="match status" value="1"/>
</dbReference>
<feature type="domain" description="Histidine kinase" evidence="8">
    <location>
        <begin position="402"/>
        <end position="634"/>
    </location>
</feature>
<dbReference type="InterPro" id="IPR036890">
    <property type="entry name" value="HATPase_C_sf"/>
</dbReference>
<evidence type="ECO:0000256" key="2">
    <source>
        <dbReference type="ARBA" id="ARBA00004370"/>
    </source>
</evidence>
<evidence type="ECO:0000313" key="10">
    <source>
        <dbReference type="EMBL" id="VHO02319.1"/>
    </source>
</evidence>
<dbReference type="InterPro" id="IPR004358">
    <property type="entry name" value="Sig_transdc_His_kin-like_C"/>
</dbReference>
<evidence type="ECO:0000256" key="7">
    <source>
        <dbReference type="SAM" id="Phobius"/>
    </source>
</evidence>
<keyword evidence="6 10" id="KW-0418">Kinase</keyword>
<dbReference type="AlphaFoldDB" id="A0A486XJT4"/>
<keyword evidence="7" id="KW-0472">Membrane</keyword>
<dbReference type="Gene3D" id="6.10.340.10">
    <property type="match status" value="1"/>
</dbReference>
<feature type="domain" description="HAMP" evidence="9">
    <location>
        <begin position="301"/>
        <end position="353"/>
    </location>
</feature>
<dbReference type="InterPro" id="IPR003660">
    <property type="entry name" value="HAMP_dom"/>
</dbReference>
<feature type="transmembrane region" description="Helical" evidence="7">
    <location>
        <begin position="277"/>
        <end position="300"/>
    </location>
</feature>
<accession>A0A486XJT4</accession>
<keyword evidence="4" id="KW-0597">Phosphoprotein</keyword>
<dbReference type="InterPro" id="IPR003594">
    <property type="entry name" value="HATPase_dom"/>
</dbReference>
<keyword evidence="7" id="KW-0812">Transmembrane</keyword>
<proteinExistence type="predicted"/>
<dbReference type="PANTHER" id="PTHR43065">
    <property type="entry name" value="SENSOR HISTIDINE KINASE"/>
    <property type="match status" value="1"/>
</dbReference>
<evidence type="ECO:0000256" key="4">
    <source>
        <dbReference type="ARBA" id="ARBA00022553"/>
    </source>
</evidence>
<dbReference type="GO" id="GO:0004673">
    <property type="term" value="F:protein histidine kinase activity"/>
    <property type="evidence" value="ECO:0007669"/>
    <property type="project" value="UniProtKB-EC"/>
</dbReference>
<dbReference type="Gene3D" id="3.30.565.10">
    <property type="entry name" value="Histidine kinase-like ATPase, C-terminal domain"/>
    <property type="match status" value="1"/>
</dbReference>